<feature type="transmembrane region" description="Helical" evidence="8">
    <location>
        <begin position="65"/>
        <end position="86"/>
    </location>
</feature>
<dbReference type="GO" id="GO:0022857">
    <property type="term" value="F:transmembrane transporter activity"/>
    <property type="evidence" value="ECO:0007669"/>
    <property type="project" value="InterPro"/>
</dbReference>
<dbReference type="InterPro" id="IPR020846">
    <property type="entry name" value="MFS_dom"/>
</dbReference>
<proteinExistence type="inferred from homology"/>
<dbReference type="SUPFAM" id="SSF103473">
    <property type="entry name" value="MFS general substrate transporter"/>
    <property type="match status" value="1"/>
</dbReference>
<dbReference type="Proteomes" id="UP000371041">
    <property type="component" value="Chromosome"/>
</dbReference>
<evidence type="ECO:0000256" key="7">
    <source>
        <dbReference type="SAM" id="MobiDB-lite"/>
    </source>
</evidence>
<dbReference type="InterPro" id="IPR005829">
    <property type="entry name" value="Sugar_transporter_CS"/>
</dbReference>
<dbReference type="Gene3D" id="1.20.1250.20">
    <property type="entry name" value="MFS general substrate transporter like domains"/>
    <property type="match status" value="1"/>
</dbReference>
<evidence type="ECO:0000256" key="8">
    <source>
        <dbReference type="SAM" id="Phobius"/>
    </source>
</evidence>
<keyword evidence="6 8" id="KW-0472">Membrane</keyword>
<evidence type="ECO:0000313" key="10">
    <source>
        <dbReference type="EMBL" id="QGK68965.1"/>
    </source>
</evidence>
<keyword evidence="11" id="KW-1185">Reference proteome</keyword>
<evidence type="ECO:0000259" key="9">
    <source>
        <dbReference type="PROSITE" id="PS50850"/>
    </source>
</evidence>
<dbReference type="PANTHER" id="PTHR42718:SF9">
    <property type="entry name" value="MAJOR FACILITATOR SUPERFAMILY MULTIDRUG TRANSPORTER MFSC"/>
    <property type="match status" value="1"/>
</dbReference>
<feature type="compositionally biased region" description="Polar residues" evidence="7">
    <location>
        <begin position="19"/>
        <end position="35"/>
    </location>
</feature>
<organism evidence="10 11">
    <name type="scientific">Allosaccharopolyspora coralli</name>
    <dbReference type="NCBI Taxonomy" id="2665642"/>
    <lineage>
        <taxon>Bacteria</taxon>
        <taxon>Bacillati</taxon>
        <taxon>Actinomycetota</taxon>
        <taxon>Actinomycetes</taxon>
        <taxon>Pseudonocardiales</taxon>
        <taxon>Pseudonocardiaceae</taxon>
        <taxon>Allosaccharopolyspora</taxon>
    </lineage>
</organism>
<gene>
    <name evidence="10" type="ORF">GIY23_04905</name>
</gene>
<dbReference type="Gene3D" id="1.20.1720.10">
    <property type="entry name" value="Multidrug resistance protein D"/>
    <property type="match status" value="1"/>
</dbReference>
<dbReference type="AlphaFoldDB" id="A0A5Q3QBW9"/>
<feature type="transmembrane region" description="Helical" evidence="8">
    <location>
        <begin position="132"/>
        <end position="156"/>
    </location>
</feature>
<evidence type="ECO:0000256" key="4">
    <source>
        <dbReference type="ARBA" id="ARBA00022692"/>
    </source>
</evidence>
<keyword evidence="3" id="KW-0813">Transport</keyword>
<dbReference type="GO" id="GO:0005886">
    <property type="term" value="C:plasma membrane"/>
    <property type="evidence" value="ECO:0007669"/>
    <property type="project" value="UniProtKB-SubCell"/>
</dbReference>
<feature type="transmembrane region" description="Helical" evidence="8">
    <location>
        <begin position="279"/>
        <end position="297"/>
    </location>
</feature>
<dbReference type="CDD" id="cd17325">
    <property type="entry name" value="MFS_MdtG_SLC18_like"/>
    <property type="match status" value="1"/>
</dbReference>
<dbReference type="InterPro" id="IPR011701">
    <property type="entry name" value="MFS"/>
</dbReference>
<keyword evidence="4 8" id="KW-0812">Transmembrane</keyword>
<dbReference type="Pfam" id="PF07690">
    <property type="entry name" value="MFS_1"/>
    <property type="match status" value="1"/>
</dbReference>
<reference evidence="11" key="1">
    <citation type="submission" date="2019-11" db="EMBL/GenBank/DDBJ databases">
        <title>The complete genome sequence of Saccharopolyspora sp. E2A.</title>
        <authorList>
            <person name="Zhang G."/>
        </authorList>
    </citation>
    <scope>NUCLEOTIDE SEQUENCE [LARGE SCALE GENOMIC DNA]</scope>
    <source>
        <strain evidence="11">E2A</strain>
    </source>
</reference>
<dbReference type="EMBL" id="CP045929">
    <property type="protein sequence ID" value="QGK68965.1"/>
    <property type="molecule type" value="Genomic_DNA"/>
</dbReference>
<dbReference type="PRINTS" id="PR01035">
    <property type="entry name" value="TCRTETA"/>
</dbReference>
<comment type="similarity">
    <text evidence="2">Belongs to the major facilitator superfamily. TCR/Tet family.</text>
</comment>
<evidence type="ECO:0000313" key="11">
    <source>
        <dbReference type="Proteomes" id="UP000371041"/>
    </source>
</evidence>
<evidence type="ECO:0000256" key="3">
    <source>
        <dbReference type="ARBA" id="ARBA00022448"/>
    </source>
</evidence>
<feature type="transmembrane region" description="Helical" evidence="8">
    <location>
        <begin position="107"/>
        <end position="126"/>
    </location>
</feature>
<comment type="subcellular location">
    <subcellularLocation>
        <location evidence="1">Cell membrane</location>
        <topology evidence="1">Multi-pass membrane protein</topology>
    </subcellularLocation>
</comment>
<dbReference type="InterPro" id="IPR036259">
    <property type="entry name" value="MFS_trans_sf"/>
</dbReference>
<evidence type="ECO:0000256" key="2">
    <source>
        <dbReference type="ARBA" id="ARBA00007520"/>
    </source>
</evidence>
<dbReference type="PROSITE" id="PS00216">
    <property type="entry name" value="SUGAR_TRANSPORT_1"/>
    <property type="match status" value="1"/>
</dbReference>
<name>A0A5Q3QBW9_9PSEU</name>
<dbReference type="PANTHER" id="PTHR42718">
    <property type="entry name" value="MAJOR FACILITATOR SUPERFAMILY MULTIDRUG TRANSPORTER MFSC"/>
    <property type="match status" value="1"/>
</dbReference>
<feature type="transmembrane region" description="Helical" evidence="8">
    <location>
        <begin position="196"/>
        <end position="214"/>
    </location>
</feature>
<dbReference type="InterPro" id="IPR005828">
    <property type="entry name" value="MFS_sugar_transport-like"/>
</dbReference>
<protein>
    <submittedName>
        <fullName evidence="10">MFS transporter</fullName>
    </submittedName>
</protein>
<evidence type="ECO:0000256" key="5">
    <source>
        <dbReference type="ARBA" id="ARBA00022989"/>
    </source>
</evidence>
<evidence type="ECO:0000256" key="6">
    <source>
        <dbReference type="ARBA" id="ARBA00023136"/>
    </source>
</evidence>
<feature type="transmembrane region" description="Helical" evidence="8">
    <location>
        <begin position="309"/>
        <end position="326"/>
    </location>
</feature>
<feature type="region of interest" description="Disordered" evidence="7">
    <location>
        <begin position="440"/>
        <end position="462"/>
    </location>
</feature>
<dbReference type="InterPro" id="IPR001958">
    <property type="entry name" value="Tet-R_TetA/multi-R_MdtG-like"/>
</dbReference>
<feature type="transmembrane region" description="Helical" evidence="8">
    <location>
        <begin position="244"/>
        <end position="267"/>
    </location>
</feature>
<feature type="transmembrane region" description="Helical" evidence="8">
    <location>
        <begin position="393"/>
        <end position="417"/>
    </location>
</feature>
<dbReference type="PROSITE" id="PS50850">
    <property type="entry name" value="MFS"/>
    <property type="match status" value="1"/>
</dbReference>
<keyword evidence="5 8" id="KW-1133">Transmembrane helix</keyword>
<sequence length="462" mass="47964">MCTALPGQDGVRRERPTRNGGSVSDQQTPERSNAGSRLPREIWILAAGSFIVAVGMGIVSPALPAFAASFDVGVTLISFVISAFAFMRLAFAPVSGRLVSRFGERPIYVWGIAIVGLSTAACAFAESYWQLLVFRALGGTGSTMFTVSAIALLVRLAPPDRRGRASGVWATSFLLGNISGPIVGGVMVGYSLRLPFVSYAVALFLAAFVGWIMLRKSTLAARAEDDGSPAMTVREALGHLSYRAVLLSNFSLGWGVFGVRMALLPLFVVEVVRTTEGMAGVALSVFAAGNAAVLMVAGKLSDQYGRKPMILAGLAVTAVATIGLGYTTTVPLMLTASLFSGVGAGLMNPAQSAAVADVIGSKARGGTVLATFQMAADVGAIVGPLIAGALADAISFEAAFLATGMTAVIALAVWVFAPETMAKREPEGDEHTCQDLAPEVGHLDDAPEVPNTERIAGNRSET</sequence>
<accession>A0A5Q3QBW9</accession>
<feature type="domain" description="Major facilitator superfamily (MFS) profile" evidence="9">
    <location>
        <begin position="41"/>
        <end position="421"/>
    </location>
</feature>
<evidence type="ECO:0000256" key="1">
    <source>
        <dbReference type="ARBA" id="ARBA00004651"/>
    </source>
</evidence>
<dbReference type="KEGG" id="sace:GIY23_04905"/>
<feature type="transmembrane region" description="Helical" evidence="8">
    <location>
        <begin position="168"/>
        <end position="190"/>
    </location>
</feature>
<dbReference type="Pfam" id="PF00083">
    <property type="entry name" value="Sugar_tr"/>
    <property type="match status" value="1"/>
</dbReference>
<feature type="region of interest" description="Disordered" evidence="7">
    <location>
        <begin position="1"/>
        <end position="35"/>
    </location>
</feature>
<feature type="transmembrane region" description="Helical" evidence="8">
    <location>
        <begin position="42"/>
        <end position="59"/>
    </location>
</feature>
<feature type="transmembrane region" description="Helical" evidence="8">
    <location>
        <begin position="368"/>
        <end position="387"/>
    </location>
</feature>